<dbReference type="RefSeq" id="WP_319834429.1">
    <property type="nucleotide sequence ID" value="NZ_CP138858.1"/>
</dbReference>
<sequence>MLAKTSLISISFIYGTQLSFAAYKESVRHTELANELSLRGVNIPTGAGVSVTQVEAPEATDEYVPNTTNSEFANVTIVDETGTGLTSSHATQVGLNLYGSSTSISPGISNVSVYSANDFINSGWFSGTPTTENNPLQNHSWVYWSASDQASLRMDYAANRDEFLPIAGLYNSDYGDQNIAYDIPDTYGSIYNGITVGVSDGTHRYGVTSYDGIGRTKPEIVAPSAYTSYATPMITSAAALLIESANEDSNALQPITLKAILLAGADKSISESWDQTTTRPIDEVYGAGELDIYESYFIQQAGQQVAGNSIDERGWNLSSVSSNSSDIYSINVPVGFELRNLSALITWNRTVTQTASRRGPSIQYTYTSTLANLSLSLTGNASQTSDSAVDNIEHIWRDSSHALASGDYTLTVASTSSTSTDYAIAWRSQLYQDYSLWTNASFTEATSTELRDADDDPDGDGIENLLEQAFGGDPEVNDISILPISETIEDNGQRYLQISYRKPNFENALTYTVETVTDLNDTWSSQNSEVELISIATESGNFDRYTYRRVEPISASDQAFLRVSITE</sequence>
<dbReference type="SUPFAM" id="SSF52743">
    <property type="entry name" value="Subtilisin-like"/>
    <property type="match status" value="1"/>
</dbReference>
<protein>
    <recommendedName>
        <fullName evidence="3">Peptidase S8/S53 domain-containing protein</fullName>
    </recommendedName>
</protein>
<evidence type="ECO:0000313" key="2">
    <source>
        <dbReference type="Proteomes" id="UP001324993"/>
    </source>
</evidence>
<keyword evidence="2" id="KW-1185">Reference proteome</keyword>
<name>A0ABZ0RMY8_9BACT</name>
<accession>A0ABZ0RMY8</accession>
<dbReference type="Gene3D" id="3.40.50.200">
    <property type="entry name" value="Peptidase S8/S53 domain"/>
    <property type="match status" value="1"/>
</dbReference>
<proteinExistence type="predicted"/>
<evidence type="ECO:0000313" key="1">
    <source>
        <dbReference type="EMBL" id="WPJ97589.1"/>
    </source>
</evidence>
<dbReference type="Proteomes" id="UP001324993">
    <property type="component" value="Chromosome"/>
</dbReference>
<dbReference type="EMBL" id="CP138858">
    <property type="protein sequence ID" value="WPJ97589.1"/>
    <property type="molecule type" value="Genomic_DNA"/>
</dbReference>
<organism evidence="1 2">
    <name type="scientific">Coraliomargarita algicola</name>
    <dbReference type="NCBI Taxonomy" id="3092156"/>
    <lineage>
        <taxon>Bacteria</taxon>
        <taxon>Pseudomonadati</taxon>
        <taxon>Verrucomicrobiota</taxon>
        <taxon>Opitutia</taxon>
        <taxon>Puniceicoccales</taxon>
        <taxon>Coraliomargaritaceae</taxon>
        <taxon>Coraliomargarita</taxon>
    </lineage>
</organism>
<dbReference type="InterPro" id="IPR036852">
    <property type="entry name" value="Peptidase_S8/S53_dom_sf"/>
</dbReference>
<reference evidence="1 2" key="1">
    <citation type="submission" date="2023-11" db="EMBL/GenBank/DDBJ databases">
        <title>Coraliomargarita sp. nov., isolated from marine algae.</title>
        <authorList>
            <person name="Lee J.K."/>
            <person name="Baek J.H."/>
            <person name="Kim J.M."/>
            <person name="Choi D.G."/>
            <person name="Jeon C.O."/>
        </authorList>
    </citation>
    <scope>NUCLEOTIDE SEQUENCE [LARGE SCALE GENOMIC DNA]</scope>
    <source>
        <strain evidence="1 2">J2-16</strain>
    </source>
</reference>
<gene>
    <name evidence="1" type="ORF">SH580_07685</name>
</gene>
<evidence type="ECO:0008006" key="3">
    <source>
        <dbReference type="Google" id="ProtNLM"/>
    </source>
</evidence>